<dbReference type="SUPFAM" id="SSF51735">
    <property type="entry name" value="NAD(P)-binding Rossmann-fold domains"/>
    <property type="match status" value="1"/>
</dbReference>
<proteinExistence type="predicted"/>
<dbReference type="PANTHER" id="PTHR45033:SF2">
    <property type="entry name" value="ZINC-TYPE ALCOHOL DEHYDROGENASE-LIKE PROTEIN C1773.06C"/>
    <property type="match status" value="1"/>
</dbReference>
<comment type="caution">
    <text evidence="2">The sequence shown here is derived from an EMBL/GenBank/DDBJ whole genome shotgun (WGS) entry which is preliminary data.</text>
</comment>
<sequence length="215" mass="23045">EEGLVLMPENLSFAEASTLPCAALTAYTAIVTHGNIQPGATVVVQGTGGVSIFALQFAKMMGCRVIATSSSEEKLAKVKELGADEVINYNEKTNWDREVRKITEMKGADLVIEVGGAGTLQKSISSTKPWGTIALIGVLAGGESNNLSLFPILMQGIRIQGIIVGSKRNFEDMNLAINTNKIKPVVDQVYSFEEVPKAFESLKAGKHFGKICIEI</sequence>
<dbReference type="CDD" id="cd08276">
    <property type="entry name" value="MDR7"/>
    <property type="match status" value="1"/>
</dbReference>
<reference evidence="2 3" key="1">
    <citation type="submission" date="2013-02" db="EMBL/GenBank/DDBJ databases">
        <authorList>
            <person name="Harkins D.M."/>
            <person name="Durkin A.S."/>
            <person name="Brinkac L.M."/>
            <person name="Haft D.H."/>
            <person name="Selengut J.D."/>
            <person name="Sanka R."/>
            <person name="DePew J."/>
            <person name="Purushe J."/>
            <person name="Tulsiani S.M."/>
            <person name="Graham G.C."/>
            <person name="Burns M.-A."/>
            <person name="Dohnt M.F."/>
            <person name="Smythe L.D."/>
            <person name="McKay D.B."/>
            <person name="Craig S.B."/>
            <person name="Vinetz J.M."/>
            <person name="Sutton G.G."/>
            <person name="Nierman W.C."/>
            <person name="Fouts D.E."/>
        </authorList>
    </citation>
    <scope>NUCLEOTIDE SEQUENCE [LARGE SCALE GENOMIC DNA]</scope>
    <source>
        <strain evidence="2 3">LT2050</strain>
    </source>
</reference>
<dbReference type="SMART" id="SM00829">
    <property type="entry name" value="PKS_ER"/>
    <property type="match status" value="1"/>
</dbReference>
<evidence type="ECO:0000259" key="1">
    <source>
        <dbReference type="SMART" id="SM00829"/>
    </source>
</evidence>
<dbReference type="Gene3D" id="3.40.50.720">
    <property type="entry name" value="NAD(P)-binding Rossmann-like Domain"/>
    <property type="match status" value="1"/>
</dbReference>
<dbReference type="InterPro" id="IPR036291">
    <property type="entry name" value="NAD(P)-bd_dom_sf"/>
</dbReference>
<name>M3IME8_LEPIT</name>
<protein>
    <submittedName>
        <fullName evidence="2">Oxidoreductase, zinc-binding dehydrogenase family protein</fullName>
    </submittedName>
</protein>
<dbReference type="PANTHER" id="PTHR45033">
    <property type="match status" value="1"/>
</dbReference>
<accession>M3IME8</accession>
<dbReference type="Pfam" id="PF00107">
    <property type="entry name" value="ADH_zinc_N"/>
    <property type="match status" value="1"/>
</dbReference>
<dbReference type="GO" id="GO:0016491">
    <property type="term" value="F:oxidoreductase activity"/>
    <property type="evidence" value="ECO:0007669"/>
    <property type="project" value="InterPro"/>
</dbReference>
<dbReference type="InterPro" id="IPR013149">
    <property type="entry name" value="ADH-like_C"/>
</dbReference>
<organism evidence="2 3">
    <name type="scientific">Leptospira interrogans serovar Copenhageni str. LT2050</name>
    <dbReference type="NCBI Taxonomy" id="1001598"/>
    <lineage>
        <taxon>Bacteria</taxon>
        <taxon>Pseudomonadati</taxon>
        <taxon>Spirochaetota</taxon>
        <taxon>Spirochaetia</taxon>
        <taxon>Leptospirales</taxon>
        <taxon>Leptospiraceae</taxon>
        <taxon>Leptospira</taxon>
    </lineage>
</organism>
<dbReference type="Gene3D" id="3.90.180.10">
    <property type="entry name" value="Medium-chain alcohol dehydrogenases, catalytic domain"/>
    <property type="match status" value="1"/>
</dbReference>
<dbReference type="AlphaFoldDB" id="M3IME8"/>
<dbReference type="InterPro" id="IPR052711">
    <property type="entry name" value="Zinc_ADH-like"/>
</dbReference>
<evidence type="ECO:0000313" key="2">
    <source>
        <dbReference type="EMBL" id="EMG22378.1"/>
    </source>
</evidence>
<feature type="non-terminal residue" evidence="2">
    <location>
        <position position="1"/>
    </location>
</feature>
<dbReference type="EMBL" id="AFMD02000219">
    <property type="protein sequence ID" value="EMG22378.1"/>
    <property type="molecule type" value="Genomic_DNA"/>
</dbReference>
<feature type="domain" description="Enoyl reductase (ER)" evidence="1">
    <location>
        <begin position="3"/>
        <end position="213"/>
    </location>
</feature>
<dbReference type="Proteomes" id="UP000011778">
    <property type="component" value="Unassembled WGS sequence"/>
</dbReference>
<evidence type="ECO:0000313" key="3">
    <source>
        <dbReference type="Proteomes" id="UP000011778"/>
    </source>
</evidence>
<dbReference type="InterPro" id="IPR020843">
    <property type="entry name" value="ER"/>
</dbReference>
<gene>
    <name evidence="2" type="ORF">LEP1GSC150_2899</name>
</gene>